<dbReference type="GO" id="GO:0015347">
    <property type="term" value="F:sodium-independent organic anion transmembrane transporter activity"/>
    <property type="evidence" value="ECO:0007669"/>
    <property type="project" value="TreeGrafter"/>
</dbReference>
<keyword evidence="11" id="KW-0325">Glycoprotein</keyword>
<dbReference type="GO" id="GO:0016323">
    <property type="term" value="C:basolateral plasma membrane"/>
    <property type="evidence" value="ECO:0007669"/>
    <property type="project" value="TreeGrafter"/>
</dbReference>
<evidence type="ECO:0000256" key="14">
    <source>
        <dbReference type="ARBA" id="ARBA00052624"/>
    </source>
</evidence>
<dbReference type="Gene3D" id="1.20.1250.20">
    <property type="entry name" value="MFS general substrate transporter like domains"/>
    <property type="match status" value="1"/>
</dbReference>
<dbReference type="InterPro" id="IPR002350">
    <property type="entry name" value="Kazal_dom"/>
</dbReference>
<comment type="catalytic activity">
    <reaction evidence="13">
        <text>L-thyroxine(out) = L-thyroxine(in)</text>
        <dbReference type="Rhea" id="RHEA:71819"/>
        <dbReference type="ChEBI" id="CHEBI:58448"/>
    </reaction>
</comment>
<dbReference type="Proteomes" id="UP000314983">
    <property type="component" value="Chromosome 7"/>
</dbReference>
<dbReference type="Pfam" id="PF03137">
    <property type="entry name" value="OATP"/>
    <property type="match status" value="1"/>
</dbReference>
<keyword evidence="9 15" id="KW-0472">Membrane</keyword>
<evidence type="ECO:0000313" key="18">
    <source>
        <dbReference type="Proteomes" id="UP000314983"/>
    </source>
</evidence>
<evidence type="ECO:0000256" key="4">
    <source>
        <dbReference type="ARBA" id="ARBA00022475"/>
    </source>
</evidence>
<dbReference type="Pfam" id="PF07648">
    <property type="entry name" value="Kazal_2"/>
    <property type="match status" value="1"/>
</dbReference>
<dbReference type="GO" id="GO:0043252">
    <property type="term" value="P:sodium-independent organic anion transport"/>
    <property type="evidence" value="ECO:0007669"/>
    <property type="project" value="TreeGrafter"/>
</dbReference>
<evidence type="ECO:0000256" key="10">
    <source>
        <dbReference type="ARBA" id="ARBA00023157"/>
    </source>
</evidence>
<comment type="similarity">
    <text evidence="2 15">Belongs to the organo anion transporter (TC 2.A.60) family.</text>
</comment>
<dbReference type="AlphaFoldDB" id="A0A4W4G619"/>
<keyword evidence="10" id="KW-1015">Disulfide bond</keyword>
<sequence length="589" mass="63959">IHFGANMHRPRLIGSGCFLMAVGSAVTGLPHFFMGRYVCFTTAVDPLHVACRDIIMQSNYSDIYSEPLQKTYTGLDCVKEHGSNMWVYVFLGNALRGIGETPVTPLGISYIDDFAKAESSAFYIACLQTIALLGPMFGYLLGSMCAKLYVDIGFVNVGKHSTRLIDSDARWVGAWWLGFFVSATVTLLAGIPFWFLPRSLPKQEAVHKDNPGFCHGVQEAVAHPASPSMKLADIAKGFLPSLKRLLGTPAYFLLLCGSVLKFNSLTGLFTFKAKYMEQQFGQSASRANFLLGVLNLPVISVGIFLGGLLMKRYRLSVVSGAKFSFLTSFSAYLLLLLQFGTKCDNPRLAGLTVSYNGTPQISYEERTLFSQCNLGCVCSAAEWEPVCSDNGITYLSPCLAGCTSSTGYGKNTVFHNCSCVLTPSPVEGRTSVSLGQCPRGPQCSRTFTSYMAVSVLSSFINSLGVTPAYMVIIRCINPELKALALGIQTLVIRTLGGIPAPVYFGALIDSTCLKWGMKKCGGRGACRLYDSDMYRCAVLMKTNVLVELACSWAREEWTATQKLPSQDSRTRDTGSTGLTGVCCSNTISH</sequence>
<evidence type="ECO:0000256" key="11">
    <source>
        <dbReference type="ARBA" id="ARBA00023180"/>
    </source>
</evidence>
<evidence type="ECO:0000256" key="13">
    <source>
        <dbReference type="ARBA" id="ARBA00051340"/>
    </source>
</evidence>
<evidence type="ECO:0000259" key="16">
    <source>
        <dbReference type="PROSITE" id="PS51465"/>
    </source>
</evidence>
<evidence type="ECO:0000256" key="15">
    <source>
        <dbReference type="RuleBase" id="RU362056"/>
    </source>
</evidence>
<comment type="caution">
    <text evidence="15">Lacks conserved residue(s) required for the propagation of feature annotation.</text>
</comment>
<reference evidence="18" key="2">
    <citation type="journal article" date="2017" name="Sci. Adv.">
        <title>A tail of two voltages: Proteomic comparison of the three electric organs of the electric eel.</title>
        <authorList>
            <person name="Traeger L.L."/>
            <person name="Sabat G."/>
            <person name="Barrett-Wilt G.A."/>
            <person name="Wells G.B."/>
            <person name="Sussman M.R."/>
        </authorList>
    </citation>
    <scope>NUCLEOTIDE SEQUENCE [LARGE SCALE GENOMIC DNA]</scope>
</reference>
<evidence type="ECO:0000256" key="7">
    <source>
        <dbReference type="ARBA" id="ARBA00023055"/>
    </source>
</evidence>
<dbReference type="NCBIfam" id="TIGR00805">
    <property type="entry name" value="oat"/>
    <property type="match status" value="1"/>
</dbReference>
<dbReference type="GO" id="GO:0015125">
    <property type="term" value="F:bile acid transmembrane transporter activity"/>
    <property type="evidence" value="ECO:0007669"/>
    <property type="project" value="TreeGrafter"/>
</dbReference>
<dbReference type="InterPro" id="IPR004156">
    <property type="entry name" value="OATP"/>
</dbReference>
<dbReference type="GO" id="GO:0006811">
    <property type="term" value="P:monoatomic ion transport"/>
    <property type="evidence" value="ECO:0007669"/>
    <property type="project" value="UniProtKB-KW"/>
</dbReference>
<gene>
    <name evidence="17" type="primary">LOC113580186</name>
</gene>
<name>A0A4W4G619_ELEEL</name>
<feature type="domain" description="Kazal-like" evidence="16">
    <location>
        <begin position="366"/>
        <end position="421"/>
    </location>
</feature>
<reference evidence="17" key="4">
    <citation type="submission" date="2025-08" db="UniProtKB">
        <authorList>
            <consortium name="Ensembl"/>
        </authorList>
    </citation>
    <scope>IDENTIFICATION</scope>
</reference>
<feature type="transmembrane region" description="Helical" evidence="15">
    <location>
        <begin position="122"/>
        <end position="150"/>
    </location>
</feature>
<reference evidence="17" key="3">
    <citation type="submission" date="2020-05" db="EMBL/GenBank/DDBJ databases">
        <title>Electrophorus electricus (electric eel) genome, fEleEle1, primary haplotype.</title>
        <authorList>
            <person name="Myers G."/>
            <person name="Meyer A."/>
            <person name="Fedrigo O."/>
            <person name="Formenti G."/>
            <person name="Rhie A."/>
            <person name="Tracey A."/>
            <person name="Sims Y."/>
            <person name="Jarvis E.D."/>
        </authorList>
    </citation>
    <scope>NUCLEOTIDE SEQUENCE [LARGE SCALE GENOMIC DNA]</scope>
</reference>
<dbReference type="SUPFAM" id="SSF103473">
    <property type="entry name" value="MFS general substrate transporter"/>
    <property type="match status" value="1"/>
</dbReference>
<evidence type="ECO:0000256" key="5">
    <source>
        <dbReference type="ARBA" id="ARBA00022692"/>
    </source>
</evidence>
<dbReference type="Ensembl" id="ENSEEET00000032416.2">
    <property type="protein sequence ID" value="ENSEEEP00000032030.2"/>
    <property type="gene ID" value="ENSEEEG00000015209.2"/>
</dbReference>
<comment type="catalytic activity">
    <reaction evidence="12">
        <text>3,3',5'-triiodo-L-thyronine(out) = 3,3',5'-triiodo-L-thyronine(in)</text>
        <dbReference type="Rhea" id="RHEA:71815"/>
        <dbReference type="ChEBI" id="CHEBI:57261"/>
    </reaction>
</comment>
<accession>A0A4W4G619</accession>
<keyword evidence="7" id="KW-0445">Lipid transport</keyword>
<keyword evidence="18" id="KW-1185">Reference proteome</keyword>
<keyword evidence="3 15" id="KW-0813">Transport</keyword>
<feature type="transmembrane region" description="Helical" evidence="15">
    <location>
        <begin position="289"/>
        <end position="309"/>
    </location>
</feature>
<dbReference type="SUPFAM" id="SSF100895">
    <property type="entry name" value="Kazal-type serine protease inhibitors"/>
    <property type="match status" value="1"/>
</dbReference>
<evidence type="ECO:0000256" key="6">
    <source>
        <dbReference type="ARBA" id="ARBA00022989"/>
    </source>
</evidence>
<proteinExistence type="inferred from homology"/>
<comment type="subcellular location">
    <subcellularLocation>
        <location evidence="1 15">Cell membrane</location>
        <topology evidence="1 15">Multi-pass membrane protein</topology>
    </subcellularLocation>
</comment>
<dbReference type="InterPro" id="IPR036259">
    <property type="entry name" value="MFS_trans_sf"/>
</dbReference>
<keyword evidence="4" id="KW-1003">Cell membrane</keyword>
<evidence type="ECO:0000256" key="9">
    <source>
        <dbReference type="ARBA" id="ARBA00023136"/>
    </source>
</evidence>
<organism evidence="17 18">
    <name type="scientific">Electrophorus electricus</name>
    <name type="common">Electric eel</name>
    <name type="synonym">Gymnotus electricus</name>
    <dbReference type="NCBI Taxonomy" id="8005"/>
    <lineage>
        <taxon>Eukaryota</taxon>
        <taxon>Metazoa</taxon>
        <taxon>Chordata</taxon>
        <taxon>Craniata</taxon>
        <taxon>Vertebrata</taxon>
        <taxon>Euteleostomi</taxon>
        <taxon>Actinopterygii</taxon>
        <taxon>Neopterygii</taxon>
        <taxon>Teleostei</taxon>
        <taxon>Ostariophysi</taxon>
        <taxon>Gymnotiformes</taxon>
        <taxon>Gymnotoidei</taxon>
        <taxon>Gymnotidae</taxon>
        <taxon>Electrophorus</taxon>
    </lineage>
</organism>
<evidence type="ECO:0000256" key="8">
    <source>
        <dbReference type="ARBA" id="ARBA00023065"/>
    </source>
</evidence>
<dbReference type="FunFam" id="3.30.60.30:FF:000048">
    <property type="entry name" value="Solute carrier organic anion transporter family member"/>
    <property type="match status" value="1"/>
</dbReference>
<dbReference type="PANTHER" id="PTHR11388">
    <property type="entry name" value="ORGANIC ANION TRANSPORTER"/>
    <property type="match status" value="1"/>
</dbReference>
<evidence type="ECO:0000256" key="1">
    <source>
        <dbReference type="ARBA" id="ARBA00004651"/>
    </source>
</evidence>
<dbReference type="PROSITE" id="PS51465">
    <property type="entry name" value="KAZAL_2"/>
    <property type="match status" value="1"/>
</dbReference>
<evidence type="ECO:0000256" key="12">
    <source>
        <dbReference type="ARBA" id="ARBA00050960"/>
    </source>
</evidence>
<reference evidence="18" key="1">
    <citation type="journal article" date="2014" name="Science">
        <title>Nonhuman genetics. Genomic basis for the convergent evolution of electric organs.</title>
        <authorList>
            <person name="Gallant J.R."/>
            <person name="Traeger L.L."/>
            <person name="Volkening J.D."/>
            <person name="Moffett H."/>
            <person name="Chen P.H."/>
            <person name="Novina C.D."/>
            <person name="Phillips G.N.Jr."/>
            <person name="Anand R."/>
            <person name="Wells G.B."/>
            <person name="Pinch M."/>
            <person name="Guth R."/>
            <person name="Unguez G.A."/>
            <person name="Albert J.S."/>
            <person name="Zakon H.H."/>
            <person name="Samanta M.P."/>
            <person name="Sussman M.R."/>
        </authorList>
    </citation>
    <scope>NUCLEOTIDE SEQUENCE [LARGE SCALE GENOMIC DNA]</scope>
</reference>
<reference evidence="17" key="5">
    <citation type="submission" date="2025-09" db="UniProtKB">
        <authorList>
            <consortium name="Ensembl"/>
        </authorList>
    </citation>
    <scope>IDENTIFICATION</scope>
</reference>
<feature type="transmembrane region" description="Helical" evidence="15">
    <location>
        <begin position="12"/>
        <end position="33"/>
    </location>
</feature>
<dbReference type="InterPro" id="IPR036058">
    <property type="entry name" value="Kazal_dom_sf"/>
</dbReference>
<evidence type="ECO:0000256" key="3">
    <source>
        <dbReference type="ARBA" id="ARBA00022448"/>
    </source>
</evidence>
<feature type="transmembrane region" description="Helical" evidence="15">
    <location>
        <begin position="315"/>
        <end position="337"/>
    </location>
</feature>
<protein>
    <recommendedName>
        <fullName evidence="15">Solute carrier organic anion transporter family member</fullName>
    </recommendedName>
</protein>
<dbReference type="GeneTree" id="ENSGT01150000286901"/>
<keyword evidence="5 15" id="KW-0812">Transmembrane</keyword>
<dbReference type="PANTHER" id="PTHR11388:SF89">
    <property type="entry name" value="SOLUTE CARRIER ORGANIC ANION TRANSPORTER FAMILY MEMBER 1B3"/>
    <property type="match status" value="1"/>
</dbReference>
<evidence type="ECO:0000313" key="17">
    <source>
        <dbReference type="Ensembl" id="ENSEEEP00000032030.2"/>
    </source>
</evidence>
<evidence type="ECO:0000256" key="2">
    <source>
        <dbReference type="ARBA" id="ARBA00009657"/>
    </source>
</evidence>
<feature type="transmembrane region" description="Helical" evidence="15">
    <location>
        <begin position="250"/>
        <end position="269"/>
    </location>
</feature>
<comment type="catalytic activity">
    <reaction evidence="14">
        <text>L-thyroxine sulfate(out) = L-thyroxine sulfate(in)</text>
        <dbReference type="Rhea" id="RHEA:73311"/>
        <dbReference type="ChEBI" id="CHEBI:176512"/>
    </reaction>
</comment>
<keyword evidence="8 15" id="KW-0406">Ion transport</keyword>
<keyword evidence="6 15" id="KW-1133">Transmembrane helix</keyword>
<feature type="transmembrane region" description="Helical" evidence="15">
    <location>
        <begin position="171"/>
        <end position="195"/>
    </location>
</feature>